<dbReference type="Proteomes" id="UP000521199">
    <property type="component" value="Unassembled WGS sequence"/>
</dbReference>
<dbReference type="Gene3D" id="1.10.10.10">
    <property type="entry name" value="Winged helix-like DNA-binding domain superfamily/Winged helix DNA-binding domain"/>
    <property type="match status" value="1"/>
</dbReference>
<evidence type="ECO:0000256" key="1">
    <source>
        <dbReference type="ARBA" id="ARBA00009437"/>
    </source>
</evidence>
<feature type="domain" description="HTH lysR-type" evidence="5">
    <location>
        <begin position="1"/>
        <end position="59"/>
    </location>
</feature>
<dbReference type="InterPro" id="IPR005119">
    <property type="entry name" value="LysR_subst-bd"/>
</dbReference>
<evidence type="ECO:0000313" key="7">
    <source>
        <dbReference type="Proteomes" id="UP000521199"/>
    </source>
</evidence>
<proteinExistence type="inferred from homology"/>
<dbReference type="InterPro" id="IPR000847">
    <property type="entry name" value="LysR_HTH_N"/>
</dbReference>
<dbReference type="EMBL" id="JACHHP010000003">
    <property type="protein sequence ID" value="MBB5208411.1"/>
    <property type="molecule type" value="Genomic_DNA"/>
</dbReference>
<gene>
    <name evidence="6" type="ORF">HNQ52_001953</name>
</gene>
<dbReference type="AlphaFoldDB" id="A0A7W8D838"/>
<evidence type="ECO:0000256" key="2">
    <source>
        <dbReference type="ARBA" id="ARBA00023015"/>
    </source>
</evidence>
<dbReference type="CDD" id="cd08422">
    <property type="entry name" value="PBP2_CrgA_like"/>
    <property type="match status" value="1"/>
</dbReference>
<evidence type="ECO:0000259" key="5">
    <source>
        <dbReference type="PROSITE" id="PS50931"/>
    </source>
</evidence>
<dbReference type="PANTHER" id="PTHR30537:SF81">
    <property type="entry name" value="TRANSCRIPTIONAL REGULATOR-RELATED"/>
    <property type="match status" value="1"/>
</dbReference>
<evidence type="ECO:0000256" key="3">
    <source>
        <dbReference type="ARBA" id="ARBA00023125"/>
    </source>
</evidence>
<dbReference type="RefSeq" id="WP_183960942.1">
    <property type="nucleotide sequence ID" value="NZ_JACHHP010000003.1"/>
</dbReference>
<organism evidence="6 7">
    <name type="scientific">Chiayiivirga flava</name>
    <dbReference type="NCBI Taxonomy" id="659595"/>
    <lineage>
        <taxon>Bacteria</taxon>
        <taxon>Pseudomonadati</taxon>
        <taxon>Pseudomonadota</taxon>
        <taxon>Gammaproteobacteria</taxon>
        <taxon>Lysobacterales</taxon>
        <taxon>Lysobacteraceae</taxon>
        <taxon>Chiayiivirga</taxon>
    </lineage>
</organism>
<dbReference type="GO" id="GO:0043565">
    <property type="term" value="F:sequence-specific DNA binding"/>
    <property type="evidence" value="ECO:0007669"/>
    <property type="project" value="TreeGrafter"/>
</dbReference>
<evidence type="ECO:0000256" key="4">
    <source>
        <dbReference type="ARBA" id="ARBA00023163"/>
    </source>
</evidence>
<dbReference type="PANTHER" id="PTHR30537">
    <property type="entry name" value="HTH-TYPE TRANSCRIPTIONAL REGULATOR"/>
    <property type="match status" value="1"/>
</dbReference>
<comment type="similarity">
    <text evidence="1">Belongs to the LysR transcriptional regulatory family.</text>
</comment>
<keyword evidence="7" id="KW-1185">Reference proteome</keyword>
<comment type="caution">
    <text evidence="6">The sequence shown here is derived from an EMBL/GenBank/DDBJ whole genome shotgun (WGS) entry which is preliminary data.</text>
</comment>
<protein>
    <submittedName>
        <fullName evidence="6">DNA-binding transcriptional LysR family regulator</fullName>
    </submittedName>
</protein>
<dbReference type="SUPFAM" id="SSF46785">
    <property type="entry name" value="Winged helix' DNA-binding domain"/>
    <property type="match status" value="1"/>
</dbReference>
<dbReference type="SUPFAM" id="SSF53850">
    <property type="entry name" value="Periplasmic binding protein-like II"/>
    <property type="match status" value="1"/>
</dbReference>
<dbReference type="Gene3D" id="3.40.190.290">
    <property type="match status" value="1"/>
</dbReference>
<dbReference type="InterPro" id="IPR058163">
    <property type="entry name" value="LysR-type_TF_proteobact-type"/>
</dbReference>
<keyword evidence="4" id="KW-0804">Transcription</keyword>
<keyword evidence="3 6" id="KW-0238">DNA-binding</keyword>
<name>A0A7W8D838_9GAMM</name>
<dbReference type="GO" id="GO:0006351">
    <property type="term" value="P:DNA-templated transcription"/>
    <property type="evidence" value="ECO:0007669"/>
    <property type="project" value="TreeGrafter"/>
</dbReference>
<dbReference type="InterPro" id="IPR036388">
    <property type="entry name" value="WH-like_DNA-bd_sf"/>
</dbReference>
<keyword evidence="2" id="KW-0805">Transcription regulation</keyword>
<dbReference type="PROSITE" id="PS50931">
    <property type="entry name" value="HTH_LYSR"/>
    <property type="match status" value="1"/>
</dbReference>
<sequence length="321" mass="35109">MDRIGDIALFLRVLDLGSISAAARSLDLSTAVASQRLKRLETSLGVRLLHRTTRRLHATPEGALLAEQGRGLVQDLESLGSGLRDAGAGVAGTLRVTMSASFGRQYISPLLPRFLARHPRVRVSVHLTDQVVDLVSEGFDLAIRIGDLHDSSLVSRRLALNRRVLCASPSYLAAHGTPDSPQDLTRHECLVLVGSAGRHDMWRLRAPDGGGETVVRVRGRCESNYGELLRDAAVAGLGIALHSTWHVGDDLRAGRLRIVLPQHRPQDTGIHAVMPQRRLVPPRVRAFVDFLAQEFADEPAWDRDLLVQLGVPPPSAHAYQR</sequence>
<dbReference type="FunFam" id="3.40.190.290:FF:000001">
    <property type="entry name" value="Transcriptional regulator, LysR family"/>
    <property type="match status" value="1"/>
</dbReference>
<dbReference type="Pfam" id="PF03466">
    <property type="entry name" value="LysR_substrate"/>
    <property type="match status" value="1"/>
</dbReference>
<dbReference type="Pfam" id="PF00126">
    <property type="entry name" value="HTH_1"/>
    <property type="match status" value="1"/>
</dbReference>
<reference evidence="6 7" key="1">
    <citation type="submission" date="2020-08" db="EMBL/GenBank/DDBJ databases">
        <title>Genomic Encyclopedia of Type Strains, Phase IV (KMG-IV): sequencing the most valuable type-strain genomes for metagenomic binning, comparative biology and taxonomic classification.</title>
        <authorList>
            <person name="Goeker M."/>
        </authorList>
    </citation>
    <scope>NUCLEOTIDE SEQUENCE [LARGE SCALE GENOMIC DNA]</scope>
    <source>
        <strain evidence="6 7">DSM 24163</strain>
    </source>
</reference>
<evidence type="ECO:0000313" key="6">
    <source>
        <dbReference type="EMBL" id="MBB5208411.1"/>
    </source>
</evidence>
<accession>A0A7W8D838</accession>
<dbReference type="GO" id="GO:0003700">
    <property type="term" value="F:DNA-binding transcription factor activity"/>
    <property type="evidence" value="ECO:0007669"/>
    <property type="project" value="InterPro"/>
</dbReference>
<dbReference type="InterPro" id="IPR036390">
    <property type="entry name" value="WH_DNA-bd_sf"/>
</dbReference>